<evidence type="ECO:0000313" key="2">
    <source>
        <dbReference type="EMBL" id="KFD61221.1"/>
    </source>
</evidence>
<protein>
    <recommendedName>
        <fullName evidence="1">Reverse transcriptase domain-containing protein</fullName>
    </recommendedName>
</protein>
<dbReference type="InterPro" id="IPR050951">
    <property type="entry name" value="Retrovirus_Pol_polyprotein"/>
</dbReference>
<dbReference type="InterPro" id="IPR043128">
    <property type="entry name" value="Rev_trsase/Diguanyl_cyclase"/>
</dbReference>
<evidence type="ECO:0000259" key="1">
    <source>
        <dbReference type="Pfam" id="PF00078"/>
    </source>
</evidence>
<dbReference type="CDD" id="cd01647">
    <property type="entry name" value="RT_LTR"/>
    <property type="match status" value="1"/>
</dbReference>
<reference evidence="2" key="1">
    <citation type="journal article" date="2014" name="Nat. Genet.">
        <title>Genome and transcriptome of the porcine whipworm Trichuris suis.</title>
        <authorList>
            <person name="Jex A.R."/>
            <person name="Nejsum P."/>
            <person name="Schwarz E.M."/>
            <person name="Hu L."/>
            <person name="Young N.D."/>
            <person name="Hall R.S."/>
            <person name="Korhonen P.K."/>
            <person name="Liao S."/>
            <person name="Thamsborg S."/>
            <person name="Xia J."/>
            <person name="Xu P."/>
            <person name="Wang S."/>
            <person name="Scheerlinck J.P."/>
            <person name="Hofmann A."/>
            <person name="Sternberg P.W."/>
            <person name="Wang J."/>
            <person name="Gasser R.B."/>
        </authorList>
    </citation>
    <scope>NUCLEOTIDE SEQUENCE [LARGE SCALE GENOMIC DNA]</scope>
    <source>
        <strain evidence="2">DCEP-RM93F</strain>
    </source>
</reference>
<dbReference type="GO" id="GO:0042575">
    <property type="term" value="C:DNA polymerase complex"/>
    <property type="evidence" value="ECO:0007669"/>
    <property type="project" value="UniProtKB-ARBA"/>
</dbReference>
<dbReference type="Gene3D" id="3.30.70.270">
    <property type="match status" value="1"/>
</dbReference>
<feature type="domain" description="Reverse transcriptase" evidence="1">
    <location>
        <begin position="115"/>
        <end position="189"/>
    </location>
</feature>
<dbReference type="PANTHER" id="PTHR37984">
    <property type="entry name" value="PROTEIN CBG26694"/>
    <property type="match status" value="1"/>
</dbReference>
<gene>
    <name evidence="2" type="ORF">M514_26605</name>
</gene>
<dbReference type="AlphaFoldDB" id="A0A085MVH5"/>
<dbReference type="SUPFAM" id="SSF53098">
    <property type="entry name" value="Ribonuclease H-like"/>
    <property type="match status" value="1"/>
</dbReference>
<sequence>MSKDIALWCKTYLRCQSSKVRRHQHTQLVLPSAPSSRFEALHVHVVGPLPSSRGYRLVFPIVDRYTRSRKPSQSRKPPLLNVPVLCSLGSPASVCLQLTSDHGRQFFSDVWRALRNAVQTFQRLMDCVLRGLLRVFVYIEDILVFSSSAEEHRADLEVVFECLQRYNLTIRPDKCAFGKARIEFLGFELSGAGLRPLRD</sequence>
<dbReference type="EMBL" id="KL367631">
    <property type="protein sequence ID" value="KFD61221.1"/>
    <property type="molecule type" value="Genomic_DNA"/>
</dbReference>
<proteinExistence type="predicted"/>
<name>A0A085MVH5_9BILA</name>
<dbReference type="InterPro" id="IPR012337">
    <property type="entry name" value="RNaseH-like_sf"/>
</dbReference>
<dbReference type="PANTHER" id="PTHR37984:SF5">
    <property type="entry name" value="PROTEIN NYNRIN-LIKE"/>
    <property type="match status" value="1"/>
</dbReference>
<dbReference type="InterPro" id="IPR043502">
    <property type="entry name" value="DNA/RNA_pol_sf"/>
</dbReference>
<dbReference type="InterPro" id="IPR000477">
    <property type="entry name" value="RT_dom"/>
</dbReference>
<organism evidence="2">
    <name type="scientific">Trichuris suis</name>
    <name type="common">pig whipworm</name>
    <dbReference type="NCBI Taxonomy" id="68888"/>
    <lineage>
        <taxon>Eukaryota</taxon>
        <taxon>Metazoa</taxon>
        <taxon>Ecdysozoa</taxon>
        <taxon>Nematoda</taxon>
        <taxon>Enoplea</taxon>
        <taxon>Dorylaimia</taxon>
        <taxon>Trichinellida</taxon>
        <taxon>Trichuridae</taxon>
        <taxon>Trichuris</taxon>
    </lineage>
</organism>
<dbReference type="FunFam" id="3.30.70.270:FF:000003">
    <property type="entry name" value="Transposon Ty3-G Gag-Pol polyprotein"/>
    <property type="match status" value="1"/>
</dbReference>
<dbReference type="Pfam" id="PF00078">
    <property type="entry name" value="RVT_1"/>
    <property type="match status" value="1"/>
</dbReference>
<dbReference type="Proteomes" id="UP000030758">
    <property type="component" value="Unassembled WGS sequence"/>
</dbReference>
<accession>A0A085MVH5</accession>
<dbReference type="SUPFAM" id="SSF56672">
    <property type="entry name" value="DNA/RNA polymerases"/>
    <property type="match status" value="1"/>
</dbReference>